<keyword evidence="2" id="KW-1185">Reference proteome</keyword>
<comment type="caution">
    <text evidence="1">The sequence shown here is derived from an EMBL/GenBank/DDBJ whole genome shotgun (WGS) entry which is preliminary data.</text>
</comment>
<evidence type="ECO:0000313" key="1">
    <source>
        <dbReference type="EMBL" id="KAK1638470.1"/>
    </source>
</evidence>
<dbReference type="GeneID" id="85479421"/>
<dbReference type="Pfam" id="PF26639">
    <property type="entry name" value="Het-6_barrel"/>
    <property type="match status" value="1"/>
</dbReference>
<dbReference type="EMBL" id="JAHMHQ010000007">
    <property type="protein sequence ID" value="KAK1638470.1"/>
    <property type="molecule type" value="Genomic_DNA"/>
</dbReference>
<protein>
    <submittedName>
        <fullName evidence="1">Uncharacterized protein</fullName>
    </submittedName>
</protein>
<sequence length="137" mass="15781">MSMKNEWLWEYPDYLYIIMLGGKPDRPLYDTKSLDHHYIGTVPWNAQVKDYVVLLEGFRTPFVLRKLPKSTESCGGDEFQIIGDCYVHGIMDGELLRPIDGLEDNLEVEQVGVDVEGKEYAVENFGGYLHFQDFVIV</sequence>
<proteinExistence type="predicted"/>
<evidence type="ECO:0000313" key="2">
    <source>
        <dbReference type="Proteomes" id="UP001243989"/>
    </source>
</evidence>
<gene>
    <name evidence="1" type="ORF">BDP81DRAFT_470713</name>
</gene>
<dbReference type="AlphaFoldDB" id="A0AAJ0EJ10"/>
<organism evidence="1 2">
    <name type="scientific">Colletotrichum phormii</name>
    <dbReference type="NCBI Taxonomy" id="359342"/>
    <lineage>
        <taxon>Eukaryota</taxon>
        <taxon>Fungi</taxon>
        <taxon>Dikarya</taxon>
        <taxon>Ascomycota</taxon>
        <taxon>Pezizomycotina</taxon>
        <taxon>Sordariomycetes</taxon>
        <taxon>Hypocreomycetidae</taxon>
        <taxon>Glomerellales</taxon>
        <taxon>Glomerellaceae</taxon>
        <taxon>Colletotrichum</taxon>
        <taxon>Colletotrichum acutatum species complex</taxon>
    </lineage>
</organism>
<dbReference type="RefSeq" id="XP_060447077.1">
    <property type="nucleotide sequence ID" value="XM_060594559.1"/>
</dbReference>
<name>A0AAJ0EJ10_9PEZI</name>
<accession>A0AAJ0EJ10</accession>
<reference evidence="1" key="1">
    <citation type="submission" date="2021-06" db="EMBL/GenBank/DDBJ databases">
        <title>Comparative genomics, transcriptomics and evolutionary studies reveal genomic signatures of adaptation to plant cell wall in hemibiotrophic fungi.</title>
        <authorList>
            <consortium name="DOE Joint Genome Institute"/>
            <person name="Baroncelli R."/>
            <person name="Diaz J.F."/>
            <person name="Benocci T."/>
            <person name="Peng M."/>
            <person name="Battaglia E."/>
            <person name="Haridas S."/>
            <person name="Andreopoulos W."/>
            <person name="Labutti K."/>
            <person name="Pangilinan J."/>
            <person name="Floch G.L."/>
            <person name="Makela M.R."/>
            <person name="Henrissat B."/>
            <person name="Grigoriev I.V."/>
            <person name="Crouch J.A."/>
            <person name="De Vries R.P."/>
            <person name="Sukno S.A."/>
            <person name="Thon M.R."/>
        </authorList>
    </citation>
    <scope>NUCLEOTIDE SEQUENCE</scope>
    <source>
        <strain evidence="1">CBS 102054</strain>
    </source>
</reference>
<dbReference type="Proteomes" id="UP001243989">
    <property type="component" value="Unassembled WGS sequence"/>
</dbReference>